<reference key="2">
    <citation type="submission" date="2010-11" db="EMBL/GenBank/DDBJ databases">
        <authorList>
            <person name="Lin H."/>
            <person name="Doddapaneni H.V."/>
            <person name="Lou B."/>
            <person name="Civerolo E.L."/>
            <person name="Chen C."/>
            <person name="Duan Y."/>
            <person name="Zhou L."/>
            <person name="Glynn J."/>
        </authorList>
    </citation>
    <scope>NUCLEOTIDE SEQUENCE</scope>
    <source>
        <strain>CLso-ZC1</strain>
    </source>
</reference>
<reference evidence="1 2" key="3">
    <citation type="journal article" date="2011" name="PLoS ONE">
        <title>The Complete Genome Sequence of 'Candidatus Liberibacter solanacearum', the Bacterium Associated with Potato Zebra Chip Disease.</title>
        <authorList>
            <person name="Lin H."/>
            <person name="Lou B."/>
            <person name="Glynn J.M."/>
            <person name="Doddapaneni H."/>
            <person name="Civerolo E.L."/>
            <person name="Chen C."/>
            <person name="Duan Y."/>
            <person name="Zhou L."/>
            <person name="Vahling C.M."/>
        </authorList>
    </citation>
    <scope>NUCLEOTIDE SEQUENCE [LARGE SCALE GENOMIC DNA]</scope>
    <source>
        <strain evidence="1 2">CLso-ZC1</strain>
    </source>
</reference>
<evidence type="ECO:0000313" key="1">
    <source>
        <dbReference type="EMBL" id="ADR51820.1"/>
    </source>
</evidence>
<reference evidence="2" key="1">
    <citation type="submission" date="2010-11" db="EMBL/GenBank/DDBJ databases">
        <title>Complete genome sequence of Candidatus Liberibacter solanacearum CLso-ZC1.</title>
        <authorList>
            <person name="Lin H."/>
            <person name="Doddapaneni H.V."/>
            <person name="Lou B."/>
            <person name="Civerolo E.L."/>
            <person name="Chen C."/>
            <person name="Duan Y."/>
            <person name="Zhou L."/>
            <person name="Glynn J."/>
        </authorList>
    </citation>
    <scope>NUCLEOTIDE SEQUENCE [LARGE SCALE GENOMIC DNA]</scope>
    <source>
        <strain evidence="2">CLso-ZC1</strain>
    </source>
</reference>
<dbReference type="HOGENOM" id="CLU_2538507_0_0_5"/>
<sequence length="83" mass="9229">MLYTTVRLKPNPHFLQSIIDSITISFESGATSHDLMATYGWKSITQAETYTKGADRIQLGIKTSRRMADSLTNPKPNKLGKGK</sequence>
<dbReference type="Proteomes" id="UP000007038">
    <property type="component" value="Chromosome"/>
</dbReference>
<name>E4UBT0_LIBSC</name>
<dbReference type="AlphaFoldDB" id="E4UBT0"/>
<proteinExistence type="predicted"/>
<gene>
    <name evidence="1" type="ordered locus">CKC_00345</name>
</gene>
<protein>
    <submittedName>
        <fullName evidence="1">Phage-related integrase/recombinase</fullName>
    </submittedName>
</protein>
<dbReference type="EMBL" id="CP002371">
    <property type="protein sequence ID" value="ADR51820.1"/>
    <property type="molecule type" value="Genomic_DNA"/>
</dbReference>
<accession>E4UBT0</accession>
<organism evidence="1 2">
    <name type="scientific">Liberibacter solanacearum (strain CLso-ZC1)</name>
    <dbReference type="NCBI Taxonomy" id="658172"/>
    <lineage>
        <taxon>Bacteria</taxon>
        <taxon>Pseudomonadati</taxon>
        <taxon>Pseudomonadota</taxon>
        <taxon>Alphaproteobacteria</taxon>
        <taxon>Hyphomicrobiales</taxon>
        <taxon>Rhizobiaceae</taxon>
        <taxon>Liberibacter</taxon>
    </lineage>
</organism>
<evidence type="ECO:0000313" key="2">
    <source>
        <dbReference type="Proteomes" id="UP000007038"/>
    </source>
</evidence>
<dbReference type="KEGG" id="lso:CKC_00345"/>